<dbReference type="PROSITE" id="PS51819">
    <property type="entry name" value="VOC"/>
    <property type="match status" value="1"/>
</dbReference>
<reference evidence="2" key="1">
    <citation type="journal article" date="2020" name="mSystems">
        <title>Genome- and Community-Level Interaction Insights into Carbon Utilization and Element Cycling Functions of Hydrothermarchaeota in Hydrothermal Sediment.</title>
        <authorList>
            <person name="Zhou Z."/>
            <person name="Liu Y."/>
            <person name="Xu W."/>
            <person name="Pan J."/>
            <person name="Luo Z.H."/>
            <person name="Li M."/>
        </authorList>
    </citation>
    <scope>NUCLEOTIDE SEQUENCE</scope>
    <source>
        <strain evidence="2">SpSt-997</strain>
    </source>
</reference>
<comment type="caution">
    <text evidence="2">The sequence shown here is derived from an EMBL/GenBank/DDBJ whole genome shotgun (WGS) entry which is preliminary data.</text>
</comment>
<dbReference type="EMBL" id="DTQM01000182">
    <property type="protein sequence ID" value="HGC43405.1"/>
    <property type="molecule type" value="Genomic_DNA"/>
</dbReference>
<accession>A0A8J4HDQ1</accession>
<proteinExistence type="predicted"/>
<sequence length="142" mass="15111">MSPAAPRISGVLETSLYVADLGRAATFYRALFGFEEFMRDQRMCALGVPGGQVLLLFAAGATAAPAPAPGGAFIPPHGGTGSLHLCFAIPFGELATWEQRLRTANITVESRVHWPRGGTSLYFRDLDGHSVELATPGLWPNA</sequence>
<protein>
    <submittedName>
        <fullName evidence="2">Glyoxalase</fullName>
    </submittedName>
</protein>
<dbReference type="InterPro" id="IPR004360">
    <property type="entry name" value="Glyas_Fos-R_dOase_dom"/>
</dbReference>
<gene>
    <name evidence="2" type="ORF">ENY07_09345</name>
</gene>
<feature type="domain" description="VOC" evidence="1">
    <location>
        <begin position="10"/>
        <end position="136"/>
    </location>
</feature>
<evidence type="ECO:0000259" key="1">
    <source>
        <dbReference type="PROSITE" id="PS51819"/>
    </source>
</evidence>
<dbReference type="Gene3D" id="3.10.180.10">
    <property type="entry name" value="2,3-Dihydroxybiphenyl 1,2-Dioxygenase, domain 1"/>
    <property type="match status" value="1"/>
</dbReference>
<evidence type="ECO:0000313" key="2">
    <source>
        <dbReference type="EMBL" id="HGC43405.1"/>
    </source>
</evidence>
<dbReference type="SUPFAM" id="SSF54593">
    <property type="entry name" value="Glyoxalase/Bleomycin resistance protein/Dihydroxybiphenyl dioxygenase"/>
    <property type="match status" value="1"/>
</dbReference>
<dbReference type="AlphaFoldDB" id="A0A8J4HDQ1"/>
<dbReference type="InterPro" id="IPR037523">
    <property type="entry name" value="VOC_core"/>
</dbReference>
<organism evidence="2">
    <name type="scientific">Acidicaldus sp</name>
    <dbReference type="NCBI Taxonomy" id="1872105"/>
    <lineage>
        <taxon>Bacteria</taxon>
        <taxon>Pseudomonadati</taxon>
        <taxon>Pseudomonadota</taxon>
        <taxon>Alphaproteobacteria</taxon>
        <taxon>Acetobacterales</taxon>
        <taxon>Acetobacteraceae</taxon>
        <taxon>Acidicaldus</taxon>
    </lineage>
</organism>
<name>A0A8J4HDQ1_9PROT</name>
<dbReference type="InterPro" id="IPR029068">
    <property type="entry name" value="Glyas_Bleomycin-R_OHBP_Dase"/>
</dbReference>
<dbReference type="Pfam" id="PF00903">
    <property type="entry name" value="Glyoxalase"/>
    <property type="match status" value="1"/>
</dbReference>